<dbReference type="InterPro" id="IPR013783">
    <property type="entry name" value="Ig-like_fold"/>
</dbReference>
<evidence type="ECO:0008006" key="3">
    <source>
        <dbReference type="Google" id="ProtNLM"/>
    </source>
</evidence>
<evidence type="ECO:0000313" key="2">
    <source>
        <dbReference type="Proteomes" id="UP000231564"/>
    </source>
</evidence>
<evidence type="ECO:0000313" key="1">
    <source>
        <dbReference type="EMBL" id="SFZ85185.1"/>
    </source>
</evidence>
<dbReference type="RefSeq" id="WP_100211925.1">
    <property type="nucleotide sequence ID" value="NZ_CP138495.1"/>
</dbReference>
<protein>
    <recommendedName>
        <fullName evidence="3">PKD domain-containing protein</fullName>
    </recommendedName>
</protein>
<dbReference type="EMBL" id="LT634361">
    <property type="protein sequence ID" value="SFZ85185.1"/>
    <property type="molecule type" value="Genomic_DNA"/>
</dbReference>
<proteinExistence type="predicted"/>
<accession>A0A2H1EEC8</accession>
<dbReference type="AlphaFoldDB" id="A0A2H1EEC8"/>
<dbReference type="InterPro" id="IPR035986">
    <property type="entry name" value="PKD_dom_sf"/>
</dbReference>
<dbReference type="KEGG" id="tmar:MARIT_3093"/>
<reference evidence="1 2" key="1">
    <citation type="submission" date="2016-11" db="EMBL/GenBank/DDBJ databases">
        <authorList>
            <person name="Jaros S."/>
            <person name="Januszkiewicz K."/>
            <person name="Wedrychowicz H."/>
        </authorList>
    </citation>
    <scope>NUCLEOTIDE SEQUENCE [LARGE SCALE GENOMIC DNA]</scope>
    <source>
        <strain evidence="1">NCIMB 2154T</strain>
    </source>
</reference>
<gene>
    <name evidence="1" type="ORF">MARIT_3093</name>
</gene>
<dbReference type="OrthoDB" id="1187523at2"/>
<name>A0A2H1EEC8_9FLAO</name>
<organism evidence="1 2">
    <name type="scientific">Tenacibaculum maritimum NCIMB 2154</name>
    <dbReference type="NCBI Taxonomy" id="1349785"/>
    <lineage>
        <taxon>Bacteria</taxon>
        <taxon>Pseudomonadati</taxon>
        <taxon>Bacteroidota</taxon>
        <taxon>Flavobacteriia</taxon>
        <taxon>Flavobacteriales</taxon>
        <taxon>Flavobacteriaceae</taxon>
        <taxon>Tenacibaculum</taxon>
    </lineage>
</organism>
<dbReference type="STRING" id="1349785.GCA_000509405_01636"/>
<dbReference type="GeneID" id="47724536"/>
<keyword evidence="2" id="KW-1185">Reference proteome</keyword>
<sequence length="306" mass="33462">MRKVTLILFFCIFTNLKGFSQLIEINPSSSGCGNSISSSVPSKYDDWTSKTSWSASIYNKKNFNTNSSVATIEYFIDCGSCNYGVAKNQKIYLGHISKDQFSNVNIPDNDPDITNLTLVHSGDIQWNAGQWNKIIFNTTSFNYDNTKNLIVYFVNEHGGKLVGGFFCGNPIAIVETFGANTTKYANTSSSSLPATGYLQNQGPIIKVHANTITSLPVLSMEENRSVCSGEKFSFSKVHGSDYTSLKWISSDGGTFNNDTILNPTYTPRTNNGTVLLTLTATNNSGSSSKNFTLTVLSKPTANIIKK</sequence>
<dbReference type="Gene3D" id="2.60.40.10">
    <property type="entry name" value="Immunoglobulins"/>
    <property type="match status" value="1"/>
</dbReference>
<dbReference type="Proteomes" id="UP000231564">
    <property type="component" value="Chromosome MARIT"/>
</dbReference>
<dbReference type="SUPFAM" id="SSF49299">
    <property type="entry name" value="PKD domain"/>
    <property type="match status" value="1"/>
</dbReference>